<name>A0A163SDN1_9CELL</name>
<dbReference type="PANTHER" id="PTHR31367">
    <property type="entry name" value="CYTOSOLIC 5'-NUCLEOTIDASE 1 FAMILY MEMBER"/>
    <property type="match status" value="1"/>
</dbReference>
<sequence>MPPYDLDHRLVVGVASSALFDLSTSQRVFDEQGIDAYRAYQDRYRDRMLRPGVAFEFVQRLLSLNDLSPAAGDPLVEVFILSKNDPSTGLRVMSSVAAHGLPISRAIFTQGVAPYAYIPALNISLFLSGDAGDVRAATTLGHPAGQVLGSAAVGRGASSGPTAQRTSGARVALGDAPVAVEPAVQTVEAAMATGAAVMGEATADFSEESTADAEVGELRVAFDFDGVLADDSAERIFQSGGLEQFHQYESARKITEHHAGPILPFLRALSTIQRREEQRVAEDPGYRPRVRVSIVTARSAPSHERAVNTLRSWGVTVNDAFFLGGADKGRVLRVLRPHIFFDDQRGHLDPVAREVASVLVPYGVTNEVAPPAPDAPALVPAG</sequence>
<dbReference type="RefSeq" id="WP_068707471.1">
    <property type="nucleotide sequence ID" value="NZ_LRIE01000055.1"/>
</dbReference>
<organism evidence="1 2">
    <name type="scientific">Oerskovia enterophila</name>
    <dbReference type="NCBI Taxonomy" id="43678"/>
    <lineage>
        <taxon>Bacteria</taxon>
        <taxon>Bacillati</taxon>
        <taxon>Actinomycetota</taxon>
        <taxon>Actinomycetes</taxon>
        <taxon>Micrococcales</taxon>
        <taxon>Cellulomonadaceae</taxon>
        <taxon>Oerskovia</taxon>
    </lineage>
</organism>
<dbReference type="InterPro" id="IPR010394">
    <property type="entry name" value="5-nucleotidase"/>
</dbReference>
<comment type="caution">
    <text evidence="1">The sequence shown here is derived from an EMBL/GenBank/DDBJ whole genome shotgun (WGS) entry which is preliminary data.</text>
</comment>
<dbReference type="Pfam" id="PF06189">
    <property type="entry name" value="5-nucleotidase"/>
    <property type="match status" value="2"/>
</dbReference>
<dbReference type="GO" id="GO:0005737">
    <property type="term" value="C:cytoplasm"/>
    <property type="evidence" value="ECO:0007669"/>
    <property type="project" value="InterPro"/>
</dbReference>
<dbReference type="GO" id="GO:0009117">
    <property type="term" value="P:nucleotide metabolic process"/>
    <property type="evidence" value="ECO:0007669"/>
    <property type="project" value="InterPro"/>
</dbReference>
<dbReference type="PANTHER" id="PTHR31367:SF5">
    <property type="entry name" value="CYTOSOLIC 5'-NUCLEOTIDASE 1A"/>
    <property type="match status" value="1"/>
</dbReference>
<dbReference type="GO" id="GO:0000166">
    <property type="term" value="F:nucleotide binding"/>
    <property type="evidence" value="ECO:0007669"/>
    <property type="project" value="InterPro"/>
</dbReference>
<proteinExistence type="predicted"/>
<dbReference type="PATRIC" id="fig|43678.3.peg.1057"/>
<dbReference type="Proteomes" id="UP000076447">
    <property type="component" value="Unassembled WGS sequence"/>
</dbReference>
<dbReference type="STRING" id="43678.OJAG_10090"/>
<reference evidence="1 2" key="1">
    <citation type="submission" date="2016-01" db="EMBL/GenBank/DDBJ databases">
        <title>Genome sequence of Oerskovia enterophila VJag, an agar and cellulose degrading bacterium.</title>
        <authorList>
            <person name="Poehlein A."/>
            <person name="Jag V."/>
            <person name="Bengelsdorf F."/>
            <person name="Duerre P."/>
            <person name="Daniel R."/>
        </authorList>
    </citation>
    <scope>NUCLEOTIDE SEQUENCE [LARGE SCALE GENOMIC DNA]</scope>
    <source>
        <strain evidence="1 2">VJag</strain>
    </source>
</reference>
<accession>A0A163SDN1</accession>
<evidence type="ECO:0000313" key="1">
    <source>
        <dbReference type="EMBL" id="KZM36296.1"/>
    </source>
</evidence>
<dbReference type="AlphaFoldDB" id="A0A163SDN1"/>
<dbReference type="EMBL" id="LRIE01000055">
    <property type="protein sequence ID" value="KZM36296.1"/>
    <property type="molecule type" value="Genomic_DNA"/>
</dbReference>
<dbReference type="GO" id="GO:0008253">
    <property type="term" value="F:5'-nucleotidase activity"/>
    <property type="evidence" value="ECO:0007669"/>
    <property type="project" value="InterPro"/>
</dbReference>
<evidence type="ECO:0000313" key="2">
    <source>
        <dbReference type="Proteomes" id="UP000076447"/>
    </source>
</evidence>
<protein>
    <submittedName>
        <fullName evidence="1">5'-nucleotidase</fullName>
    </submittedName>
</protein>
<gene>
    <name evidence="1" type="ORF">OJAG_10090</name>
</gene>
<dbReference type="GO" id="GO:0000287">
    <property type="term" value="F:magnesium ion binding"/>
    <property type="evidence" value="ECO:0007669"/>
    <property type="project" value="InterPro"/>
</dbReference>